<evidence type="ECO:0000313" key="6">
    <source>
        <dbReference type="Proteomes" id="UP000681414"/>
    </source>
</evidence>
<evidence type="ECO:0000256" key="2">
    <source>
        <dbReference type="HAMAP-Rule" id="MF_01867"/>
    </source>
</evidence>
<organism evidence="5 6">
    <name type="scientific">Lederbergia citri</name>
    <dbReference type="NCBI Taxonomy" id="2833580"/>
    <lineage>
        <taxon>Bacteria</taxon>
        <taxon>Bacillati</taxon>
        <taxon>Bacillota</taxon>
        <taxon>Bacilli</taxon>
        <taxon>Bacillales</taxon>
        <taxon>Bacillaceae</taxon>
        <taxon>Lederbergia</taxon>
    </lineage>
</organism>
<dbReference type="Pfam" id="PF10079">
    <property type="entry name" value="Rossmann-like_BshC"/>
    <property type="match status" value="1"/>
</dbReference>
<dbReference type="PIRSF" id="PIRSF012535">
    <property type="entry name" value="UCP012535"/>
    <property type="match status" value="1"/>
</dbReference>
<dbReference type="Proteomes" id="UP000681414">
    <property type="component" value="Unassembled WGS sequence"/>
</dbReference>
<evidence type="ECO:0000259" key="3">
    <source>
        <dbReference type="Pfam" id="PF10079"/>
    </source>
</evidence>
<keyword evidence="6" id="KW-1185">Reference proteome</keyword>
<sequence>MELESIVIPATNDFASLYIEQKEPVKGFFHYDITENTVFEKRCRDLMSRNIDRAGIARVIENYMEKFPQSNKTILSLEKMRNEHSVVVIGGQQAGLLTGPLYSIHKIISIIKLAEEQERKLDRPVVPIFWIAGEDHDFLEINHVYAEAGQSLKKISFAGNNDEKKMTSHIYYNKDEMHQWVNTVFTHFGEKVHTKQLLSSLHSAIMQYDSITDLFSYIVMSLFKDYGLLIIDSADPALRRLEEPFFSRLIDQNVELSQAVLSQQKEIGSYGFKKAIEMEESAANLFYYLHNERILLDYDPQKDCFLSKKADFRMDNDSLQDLLRQKPENFSNNVVTRPLMQEWLFPTLAFIAGPGEIAYWGELKKAFEIVGNKMPPIIPRLNITFLEAALERDIHDLQLSIEDILKNGVTRNKALFLENVADKELQSILDDAKKYLEDQYDSIFKRLEESDRGLLPLARKNLSIHLNQLQFMEQKSNQSQEIKHQTILDKYSKIELHLLPNGAPQERIWNIFYYLNEMGEGFIHQLMEEAFVFDGTHKLIKI</sequence>
<dbReference type="Pfam" id="PF24850">
    <property type="entry name" value="CC_BshC"/>
    <property type="match status" value="1"/>
</dbReference>
<comment type="function">
    <text evidence="2">Involved in bacillithiol (BSH) biosynthesis. May catalyze the last step of the pathway, the addition of cysteine to glucosamine malate (GlcN-Mal) to generate BSH.</text>
</comment>
<comment type="similarity">
    <text evidence="2">Belongs to the BshC family.</text>
</comment>
<dbReference type="InterPro" id="IPR055398">
    <property type="entry name" value="Rossmann-like_BshC"/>
</dbReference>
<dbReference type="RefSeq" id="WP_213123119.1">
    <property type="nucleotide sequence ID" value="NZ_JAGYPG010000001.1"/>
</dbReference>
<feature type="domain" description="Bacillithiol biosynthesis BshC C-terminal coiled-coil" evidence="4">
    <location>
        <begin position="383"/>
        <end position="542"/>
    </location>
</feature>
<dbReference type="HAMAP" id="MF_01867">
    <property type="entry name" value="BshC"/>
    <property type="match status" value="1"/>
</dbReference>
<protein>
    <recommendedName>
        <fullName evidence="2">Putative cysteine ligase BshC</fullName>
        <ecNumber evidence="2">6.-.-.-</ecNumber>
    </recommendedName>
</protein>
<dbReference type="GO" id="GO:0016874">
    <property type="term" value="F:ligase activity"/>
    <property type="evidence" value="ECO:0007669"/>
    <property type="project" value="UniProtKB-UniRule"/>
</dbReference>
<name>A0A942TCD8_9BACI</name>
<reference evidence="5 6" key="1">
    <citation type="submission" date="2021-05" db="EMBL/GenBank/DDBJ databases">
        <title>Novel Bacillus species.</title>
        <authorList>
            <person name="Liu G."/>
        </authorList>
    </citation>
    <scope>NUCLEOTIDE SEQUENCE [LARGE SCALE GENOMIC DNA]</scope>
    <source>
        <strain evidence="6">FJAT-49780</strain>
    </source>
</reference>
<evidence type="ECO:0000259" key="4">
    <source>
        <dbReference type="Pfam" id="PF24850"/>
    </source>
</evidence>
<dbReference type="EMBL" id="JAGYPG010000001">
    <property type="protein sequence ID" value="MBS4193887.1"/>
    <property type="molecule type" value="Genomic_DNA"/>
</dbReference>
<dbReference type="AlphaFoldDB" id="A0A942TCD8"/>
<evidence type="ECO:0000256" key="1">
    <source>
        <dbReference type="ARBA" id="ARBA00022598"/>
    </source>
</evidence>
<dbReference type="NCBIfam" id="TIGR03998">
    <property type="entry name" value="thiol_BshC"/>
    <property type="match status" value="1"/>
</dbReference>
<comment type="caution">
    <text evidence="5">The sequence shown here is derived from an EMBL/GenBank/DDBJ whole genome shotgun (WGS) entry which is preliminary data.</text>
</comment>
<proteinExistence type="inferred from homology"/>
<keyword evidence="1 2" id="KW-0436">Ligase</keyword>
<accession>A0A942TCD8</accession>
<dbReference type="InterPro" id="IPR055399">
    <property type="entry name" value="CC_BshC"/>
</dbReference>
<dbReference type="EC" id="6.-.-.-" evidence="2"/>
<feature type="domain" description="Bacillithiol biosynthesis BshC N-terminal Rossmann-like" evidence="3">
    <location>
        <begin position="1"/>
        <end position="381"/>
    </location>
</feature>
<gene>
    <name evidence="2 5" type="primary">bshC</name>
    <name evidence="5" type="ORF">KHA97_02215</name>
</gene>
<evidence type="ECO:0000313" key="5">
    <source>
        <dbReference type="EMBL" id="MBS4193887.1"/>
    </source>
</evidence>
<dbReference type="InterPro" id="IPR011199">
    <property type="entry name" value="Bacillithiol_biosynth_BshC"/>
</dbReference>